<evidence type="ECO:0000313" key="8">
    <source>
        <dbReference type="EMBL" id="MFC0557887.1"/>
    </source>
</evidence>
<proteinExistence type="inferred from homology"/>
<dbReference type="InterPro" id="IPR015414">
    <property type="entry name" value="TMEM64"/>
</dbReference>
<feature type="transmembrane region" description="Helical" evidence="6">
    <location>
        <begin position="154"/>
        <end position="173"/>
    </location>
</feature>
<evidence type="ECO:0000256" key="4">
    <source>
        <dbReference type="ARBA" id="ARBA00022989"/>
    </source>
</evidence>
<evidence type="ECO:0000256" key="2">
    <source>
        <dbReference type="ARBA" id="ARBA00022475"/>
    </source>
</evidence>
<gene>
    <name evidence="8" type="ORF">ACFFH4_02315</name>
</gene>
<comment type="caution">
    <text evidence="6">Lacks conserved residue(s) required for the propagation of feature annotation.</text>
</comment>
<keyword evidence="2 6" id="KW-1003">Cell membrane</keyword>
<keyword evidence="9" id="KW-1185">Reference proteome</keyword>
<dbReference type="Proteomes" id="UP001589833">
    <property type="component" value="Unassembled WGS sequence"/>
</dbReference>
<dbReference type="RefSeq" id="WP_273843406.1">
    <property type="nucleotide sequence ID" value="NZ_JAQQWT010000006.1"/>
</dbReference>
<dbReference type="Pfam" id="PF09335">
    <property type="entry name" value="VTT_dom"/>
    <property type="match status" value="1"/>
</dbReference>
<organism evidence="8 9">
    <name type="scientific">Halalkalibacter alkalisediminis</name>
    <dbReference type="NCBI Taxonomy" id="935616"/>
    <lineage>
        <taxon>Bacteria</taxon>
        <taxon>Bacillati</taxon>
        <taxon>Bacillota</taxon>
        <taxon>Bacilli</taxon>
        <taxon>Bacillales</taxon>
        <taxon>Bacillaceae</taxon>
        <taxon>Halalkalibacter</taxon>
    </lineage>
</organism>
<comment type="caution">
    <text evidence="8">The sequence shown here is derived from an EMBL/GenBank/DDBJ whole genome shotgun (WGS) entry which is preliminary data.</text>
</comment>
<accession>A0ABV6NCD8</accession>
<dbReference type="PANTHER" id="PTHR12677">
    <property type="entry name" value="GOLGI APPARATUS MEMBRANE PROTEIN TVP38-RELATED"/>
    <property type="match status" value="1"/>
</dbReference>
<evidence type="ECO:0000313" key="9">
    <source>
        <dbReference type="Proteomes" id="UP001589833"/>
    </source>
</evidence>
<feature type="transmembrane region" description="Helical" evidence="6">
    <location>
        <begin position="54"/>
        <end position="75"/>
    </location>
</feature>
<protein>
    <recommendedName>
        <fullName evidence="6">TVP38/TMEM64 family membrane protein</fullName>
    </recommendedName>
</protein>
<keyword evidence="4 6" id="KW-1133">Transmembrane helix</keyword>
<evidence type="ECO:0000256" key="5">
    <source>
        <dbReference type="ARBA" id="ARBA00023136"/>
    </source>
</evidence>
<dbReference type="PANTHER" id="PTHR12677:SF59">
    <property type="entry name" value="GOLGI APPARATUS MEMBRANE PROTEIN TVP38-RELATED"/>
    <property type="match status" value="1"/>
</dbReference>
<name>A0ABV6NCD8_9BACI</name>
<evidence type="ECO:0000256" key="1">
    <source>
        <dbReference type="ARBA" id="ARBA00004651"/>
    </source>
</evidence>
<evidence type="ECO:0000256" key="3">
    <source>
        <dbReference type="ARBA" id="ARBA00022692"/>
    </source>
</evidence>
<comment type="similarity">
    <text evidence="6">Belongs to the TVP38/TMEM64 family.</text>
</comment>
<reference evidence="8 9" key="1">
    <citation type="submission" date="2024-09" db="EMBL/GenBank/DDBJ databases">
        <authorList>
            <person name="Sun Q."/>
            <person name="Mori K."/>
        </authorList>
    </citation>
    <scope>NUCLEOTIDE SEQUENCE [LARGE SCALE GENOMIC DNA]</scope>
    <source>
        <strain evidence="8 9">NCAIM B.02301</strain>
    </source>
</reference>
<sequence length="193" mass="22605">MEEFIDRSFQFIEQSGWLAPLFFVLLHVFRQILFIPVLVICLLGGYLFGTLYGSIYSMIGLTSVSIVFYGLIHILPSMREKLTKLKKRFLKGKHQLTVPQMMIMRLMPFVHFHLISLYLIESTKDLKTYSKYSFLVSIPPALVYTAFGDMIHELPLAGTLIFALFLAILFLFFRKKRTNISWNDFFSLKRNER</sequence>
<feature type="transmembrane region" description="Helical" evidence="6">
    <location>
        <begin position="96"/>
        <end position="120"/>
    </location>
</feature>
<dbReference type="EMBL" id="JBHLTR010000003">
    <property type="protein sequence ID" value="MFC0557887.1"/>
    <property type="molecule type" value="Genomic_DNA"/>
</dbReference>
<dbReference type="InterPro" id="IPR032816">
    <property type="entry name" value="VTT_dom"/>
</dbReference>
<keyword evidence="5 6" id="KW-0472">Membrane</keyword>
<comment type="subcellular location">
    <subcellularLocation>
        <location evidence="1 6">Cell membrane</location>
        <topology evidence="1 6">Multi-pass membrane protein</topology>
    </subcellularLocation>
</comment>
<feature type="domain" description="VTT" evidence="7">
    <location>
        <begin position="35"/>
        <end position="149"/>
    </location>
</feature>
<evidence type="ECO:0000256" key="6">
    <source>
        <dbReference type="RuleBase" id="RU366058"/>
    </source>
</evidence>
<keyword evidence="3 6" id="KW-0812">Transmembrane</keyword>
<feature type="transmembrane region" description="Helical" evidence="6">
    <location>
        <begin position="21"/>
        <end position="48"/>
    </location>
</feature>
<evidence type="ECO:0000259" key="7">
    <source>
        <dbReference type="Pfam" id="PF09335"/>
    </source>
</evidence>